<dbReference type="EMBL" id="DYVX01000092">
    <property type="protein sequence ID" value="HJF92964.1"/>
    <property type="molecule type" value="Genomic_DNA"/>
</dbReference>
<dbReference type="SUPFAM" id="SSF54001">
    <property type="entry name" value="Cysteine proteinases"/>
    <property type="match status" value="1"/>
</dbReference>
<dbReference type="PANTHER" id="PTHR35532">
    <property type="entry name" value="SIMILAR TO POLYHYDROXYALKANOATE DEPOLYMERASE"/>
    <property type="match status" value="1"/>
</dbReference>
<dbReference type="SMART" id="SM00460">
    <property type="entry name" value="TGc"/>
    <property type="match status" value="1"/>
</dbReference>
<dbReference type="PROSITE" id="PS51257">
    <property type="entry name" value="PROKAR_LIPOPROTEIN"/>
    <property type="match status" value="1"/>
</dbReference>
<gene>
    <name evidence="3" type="ORF">K8W02_11385</name>
</gene>
<evidence type="ECO:0000313" key="3">
    <source>
        <dbReference type="EMBL" id="HJF92964.1"/>
    </source>
</evidence>
<accession>A0A921LCV6</accession>
<dbReference type="Pfam" id="PF01841">
    <property type="entry name" value="Transglut_core"/>
    <property type="match status" value="1"/>
</dbReference>
<dbReference type="AlphaFoldDB" id="A0A921LCV6"/>
<dbReference type="Gene3D" id="3.10.620.30">
    <property type="match status" value="1"/>
</dbReference>
<feature type="domain" description="Transglutaminase-like" evidence="2">
    <location>
        <begin position="179"/>
        <end position="238"/>
    </location>
</feature>
<dbReference type="Proteomes" id="UP000717835">
    <property type="component" value="Unassembled WGS sequence"/>
</dbReference>
<name>A0A921LCV6_9BACT</name>
<reference evidence="3" key="2">
    <citation type="submission" date="2021-09" db="EMBL/GenBank/DDBJ databases">
        <authorList>
            <person name="Gilroy R."/>
        </authorList>
    </citation>
    <scope>NUCLEOTIDE SEQUENCE</scope>
    <source>
        <strain evidence="3">CHK55-1828</strain>
    </source>
</reference>
<organism evidence="3 4">
    <name type="scientific">Mediterranea massiliensis</name>
    <dbReference type="NCBI Taxonomy" id="1841865"/>
    <lineage>
        <taxon>Bacteria</taxon>
        <taxon>Pseudomonadati</taxon>
        <taxon>Bacteroidota</taxon>
        <taxon>Bacteroidia</taxon>
        <taxon>Bacteroidales</taxon>
        <taxon>Bacteroidaceae</taxon>
        <taxon>Mediterranea</taxon>
    </lineage>
</organism>
<dbReference type="InterPro" id="IPR002931">
    <property type="entry name" value="Transglutaminase-like"/>
</dbReference>
<sequence>MKHFTYQLLCLGWLVAMLASCSSKHAHFISDSTYRTHVEQDFQQKQAVMSKGNLFAIFDTDLTLYEREALEFLYAYMPLADITDYPGSFHLMNVQAARRAAEEMPWGRMVSEELFRHFVLPVRVNNEPLDSARVVFYEELKPRVQNLSMRNAILEVNHWCHEKAVYQPSDARTSAPLATVRTAYGRCGEESTFLVAALRSVGIPARQVYTPRWAHTDDNHAWVEAWADGKWYFLGACEPEPVLNMGWFNAPASRGMLMHTKVFGRYEGPEEVMSVTPNYTEINVIDNYAPTAQATVTVTDEAGQPVSGALVEFKLYNYAEFYTVARKQTDASGQASLTAGKGDMLVWASKDGRFGFQKLSFGKQEALTVKLDRRDGDPFELDLDIVPPVESANLPAVTPEQRAENDRRMAVEDSIRRAYVATMMTPETARAWASSQKGLNEAEQQRVADFLVASRGNHAAIKALVTFALEQGQGSRAVELLGAVSAKDLRDARFSILKDHLLNTPSVSCERSVPAVLNPRIATEELTAYKSFFQQTLDEQTAEDYRAQPQKLVDWCRENIVLNDTLNSQRIPMSPEGVWNARMADTYSRDIFFVAVARSLGIPAWIDEVTGRVRYQNLAEGGKTFDVDFSEGRAQGVAPVGSLVAAFQPTKFNDNPKYYSHFTLSRCEDGVLRLQSYDENGASWNTLLRSPLQMPAGYYVLVSGTRLASGGVLVHMSGLNIEAGKTLETTLTMRESSDQVQVIGNFNSESLFTPITEGAVAADPISLLTACGRGYFVVGVLGVGQEPTNHALKDMAKLSKELEKWGRKIVLLFPDAEKYGKFRPQDFPGLPSTIVYGIDSHGIAAQIIENMKLKHKDTLPVFVIADTFNRVVFVSQGYTIGLGEQLMQTVKGL</sequence>
<proteinExistence type="predicted"/>
<feature type="chain" id="PRO_5037870007" evidence="1">
    <location>
        <begin position="27"/>
        <end position="893"/>
    </location>
</feature>
<evidence type="ECO:0000313" key="4">
    <source>
        <dbReference type="Proteomes" id="UP000717835"/>
    </source>
</evidence>
<keyword evidence="1" id="KW-0732">Signal</keyword>
<evidence type="ECO:0000259" key="2">
    <source>
        <dbReference type="SMART" id="SM00460"/>
    </source>
</evidence>
<dbReference type="RefSeq" id="WP_276828912.1">
    <property type="nucleotide sequence ID" value="NZ_DYVX01000092.1"/>
</dbReference>
<feature type="signal peptide" evidence="1">
    <location>
        <begin position="1"/>
        <end position="26"/>
    </location>
</feature>
<dbReference type="PANTHER" id="PTHR35532:SF5">
    <property type="entry name" value="CARBOHYDRATE-BINDING DOMAIN-CONTAINING PROTEIN"/>
    <property type="match status" value="1"/>
</dbReference>
<dbReference type="InterPro" id="IPR038765">
    <property type="entry name" value="Papain-like_cys_pep_sf"/>
</dbReference>
<protein>
    <submittedName>
        <fullName evidence="3">Transglutaminase domain-containing protein</fullName>
    </submittedName>
</protein>
<dbReference type="Gene3D" id="2.60.40.1120">
    <property type="entry name" value="Carboxypeptidase-like, regulatory domain"/>
    <property type="match status" value="1"/>
</dbReference>
<comment type="caution">
    <text evidence="3">The sequence shown here is derived from an EMBL/GenBank/DDBJ whole genome shotgun (WGS) entry which is preliminary data.</text>
</comment>
<reference evidence="3" key="1">
    <citation type="journal article" date="2021" name="PeerJ">
        <title>Extensive microbial diversity within the chicken gut microbiome revealed by metagenomics and culture.</title>
        <authorList>
            <person name="Gilroy R."/>
            <person name="Ravi A."/>
            <person name="Getino M."/>
            <person name="Pursley I."/>
            <person name="Horton D.L."/>
            <person name="Alikhan N.F."/>
            <person name="Baker D."/>
            <person name="Gharbi K."/>
            <person name="Hall N."/>
            <person name="Watson M."/>
            <person name="Adriaenssens E.M."/>
            <person name="Foster-Nyarko E."/>
            <person name="Jarju S."/>
            <person name="Secka A."/>
            <person name="Antonio M."/>
            <person name="Oren A."/>
            <person name="Chaudhuri R.R."/>
            <person name="La Ragione R."/>
            <person name="Hildebrand F."/>
            <person name="Pallen M.J."/>
        </authorList>
    </citation>
    <scope>NUCLEOTIDE SEQUENCE</scope>
    <source>
        <strain evidence="3">CHK55-1828</strain>
    </source>
</reference>
<evidence type="ECO:0000256" key="1">
    <source>
        <dbReference type="SAM" id="SignalP"/>
    </source>
</evidence>